<evidence type="ECO:0000256" key="2">
    <source>
        <dbReference type="ARBA" id="ARBA00022692"/>
    </source>
</evidence>
<keyword evidence="4 7" id="KW-0472">Membrane</keyword>
<keyword evidence="5 7" id="KW-0456">Lyase</keyword>
<dbReference type="NCBIfam" id="TIGR00247">
    <property type="entry name" value="endolytic transglycosylase MltG"/>
    <property type="match status" value="1"/>
</dbReference>
<name>A0ABY4YEI5_9MICO</name>
<evidence type="ECO:0000313" key="10">
    <source>
        <dbReference type="Proteomes" id="UP001056535"/>
    </source>
</evidence>
<dbReference type="EMBL" id="CP099490">
    <property type="protein sequence ID" value="USQ74989.1"/>
    <property type="molecule type" value="Genomic_DNA"/>
</dbReference>
<dbReference type="CDD" id="cd08010">
    <property type="entry name" value="MltG_like"/>
    <property type="match status" value="1"/>
</dbReference>
<dbReference type="RefSeq" id="WP_252619106.1">
    <property type="nucleotide sequence ID" value="NZ_CP099490.1"/>
</dbReference>
<comment type="similarity">
    <text evidence="7">Belongs to the transglycosylase MltG family.</text>
</comment>
<comment type="function">
    <text evidence="7">Functions as a peptidoglycan terminase that cleaves nascent peptidoglycan strands endolytically to terminate their elongation.</text>
</comment>
<gene>
    <name evidence="7 9" type="primary">mltG</name>
    <name evidence="9" type="ORF">NF557_10005</name>
</gene>
<evidence type="ECO:0000256" key="8">
    <source>
        <dbReference type="SAM" id="MobiDB-lite"/>
    </source>
</evidence>
<evidence type="ECO:0000256" key="5">
    <source>
        <dbReference type="ARBA" id="ARBA00023239"/>
    </source>
</evidence>
<evidence type="ECO:0000313" key="9">
    <source>
        <dbReference type="EMBL" id="USQ74989.1"/>
    </source>
</evidence>
<dbReference type="Gene3D" id="3.30.160.60">
    <property type="entry name" value="Classic Zinc Finger"/>
    <property type="match status" value="1"/>
</dbReference>
<keyword evidence="6 7" id="KW-0961">Cell wall biogenesis/degradation</keyword>
<dbReference type="PANTHER" id="PTHR30518:SF2">
    <property type="entry name" value="ENDOLYTIC MUREIN TRANSGLYCOSYLASE"/>
    <property type="match status" value="1"/>
</dbReference>
<evidence type="ECO:0000256" key="6">
    <source>
        <dbReference type="ARBA" id="ARBA00023316"/>
    </source>
</evidence>
<evidence type="ECO:0000256" key="4">
    <source>
        <dbReference type="ARBA" id="ARBA00023136"/>
    </source>
</evidence>
<protein>
    <recommendedName>
        <fullName evidence="7">Endolytic murein transglycosylase</fullName>
        <ecNumber evidence="7">4.2.2.29</ecNumber>
    </recommendedName>
    <alternativeName>
        <fullName evidence="7">Peptidoglycan lytic transglycosylase</fullName>
    </alternativeName>
    <alternativeName>
        <fullName evidence="7">Peptidoglycan polymerization terminase</fullName>
    </alternativeName>
</protein>
<feature type="region of interest" description="Disordered" evidence="8">
    <location>
        <begin position="1"/>
        <end position="30"/>
    </location>
</feature>
<keyword evidence="2 7" id="KW-0812">Transmembrane</keyword>
<dbReference type="Pfam" id="PF02618">
    <property type="entry name" value="YceG"/>
    <property type="match status" value="1"/>
</dbReference>
<keyword evidence="10" id="KW-1185">Reference proteome</keyword>
<dbReference type="Gene3D" id="3.30.1490.480">
    <property type="entry name" value="Endolytic murein transglycosylase"/>
    <property type="match status" value="1"/>
</dbReference>
<organism evidence="9 10">
    <name type="scientific">Ornithinimicrobium cryptoxanthini</name>
    <dbReference type="NCBI Taxonomy" id="2934161"/>
    <lineage>
        <taxon>Bacteria</taxon>
        <taxon>Bacillati</taxon>
        <taxon>Actinomycetota</taxon>
        <taxon>Actinomycetes</taxon>
        <taxon>Micrococcales</taxon>
        <taxon>Ornithinimicrobiaceae</taxon>
        <taxon>Ornithinimicrobium</taxon>
    </lineage>
</organism>
<comment type="subcellular location">
    <subcellularLocation>
        <location evidence="7">Cell membrane</location>
        <topology evidence="7">Single-pass membrane protein</topology>
    </subcellularLocation>
</comment>
<keyword evidence="3 7" id="KW-1133">Transmembrane helix</keyword>
<accession>A0ABY4YEI5</accession>
<dbReference type="InterPro" id="IPR003770">
    <property type="entry name" value="MLTG-like"/>
</dbReference>
<feature type="site" description="Important for catalytic activity" evidence="7">
    <location>
        <position position="296"/>
    </location>
</feature>
<dbReference type="EC" id="4.2.2.29" evidence="7"/>
<evidence type="ECO:0000256" key="7">
    <source>
        <dbReference type="HAMAP-Rule" id="MF_02065"/>
    </source>
</evidence>
<evidence type="ECO:0000256" key="1">
    <source>
        <dbReference type="ARBA" id="ARBA00022475"/>
    </source>
</evidence>
<feature type="compositionally biased region" description="Basic and acidic residues" evidence="8">
    <location>
        <begin position="1"/>
        <end position="11"/>
    </location>
</feature>
<sequence length="425" mass="45769">MSRPPADDSAHAPRQSDWQDAEHGDDLHDDEFLDEFHDDFDYHDQTLADDVLAPASADGEQMLRPRRRRRKHNPLVRFGAIAVAALVVVVGGIMGFNAVRGMIPDISLGTAAPEDFEGSGSGEVLVDIPPGAGGGQIGTILFDAGVVASAEAFSNTAAADPRSTGIQPGTYTMAEQMSSGAALDRLVDPDSRQTTGVTIREGLWKDEVFAVLADATGHEVADYEAVDPASLDLPEAANGELEGYLFPDTYEFSPSSTPEEQLQAMIDLGAVRYEELGLSDADLHDIIIKASIVQGEGMFAEDLPKVARVVENRLAGDSETNGHLQMDSTIHFIYRERGRAGTTDEQRANPSPYNTYEHPGLPPGPINSPGAAAIDAAMNPAEGDWLYFVTVNPSTGETVFTNTLEEHNKNVEQFLQWCEDNPDSC</sequence>
<proteinExistence type="inferred from homology"/>
<evidence type="ECO:0000256" key="3">
    <source>
        <dbReference type="ARBA" id="ARBA00022989"/>
    </source>
</evidence>
<reference evidence="9" key="1">
    <citation type="submission" date="2022-06" db="EMBL/GenBank/DDBJ databases">
        <title>Ornithinimicrobium JY.X270.</title>
        <authorList>
            <person name="Huang Y."/>
        </authorList>
    </citation>
    <scope>NUCLEOTIDE SEQUENCE</scope>
    <source>
        <strain evidence="9">JY.X270</strain>
    </source>
</reference>
<comment type="catalytic activity">
    <reaction evidence="7">
        <text>a peptidoglycan chain = a peptidoglycan chain with N-acetyl-1,6-anhydromuramyl-[peptide] at the reducing end + a peptidoglycan chain with N-acetylglucosamine at the non-reducing end.</text>
        <dbReference type="EC" id="4.2.2.29"/>
    </reaction>
</comment>
<keyword evidence="1 7" id="KW-1003">Cell membrane</keyword>
<dbReference type="HAMAP" id="MF_02065">
    <property type="entry name" value="MltG"/>
    <property type="match status" value="1"/>
</dbReference>
<feature type="transmembrane region" description="Helical" evidence="7">
    <location>
        <begin position="75"/>
        <end position="96"/>
    </location>
</feature>
<dbReference type="Proteomes" id="UP001056535">
    <property type="component" value="Chromosome"/>
</dbReference>
<dbReference type="PANTHER" id="PTHR30518">
    <property type="entry name" value="ENDOLYTIC MUREIN TRANSGLYCOSYLASE"/>
    <property type="match status" value="1"/>
</dbReference>